<accession>A0ABW9T1D7</accession>
<dbReference type="InterPro" id="IPR029068">
    <property type="entry name" value="Glyas_Bleomycin-R_OHBP_Dase"/>
</dbReference>
<evidence type="ECO:0000313" key="3">
    <source>
        <dbReference type="Proteomes" id="UP000435177"/>
    </source>
</evidence>
<dbReference type="PROSITE" id="PS51819">
    <property type="entry name" value="VOC"/>
    <property type="match status" value="1"/>
</dbReference>
<dbReference type="Gene3D" id="3.10.180.10">
    <property type="entry name" value="2,3-Dihydroxybiphenyl 1,2-Dioxygenase, domain 1"/>
    <property type="match status" value="1"/>
</dbReference>
<proteinExistence type="predicted"/>
<protein>
    <submittedName>
        <fullName evidence="2">VOC family protein</fullName>
    </submittedName>
</protein>
<comment type="caution">
    <text evidence="2">The sequence shown here is derived from an EMBL/GenBank/DDBJ whole genome shotgun (WGS) entry which is preliminary data.</text>
</comment>
<evidence type="ECO:0000313" key="2">
    <source>
        <dbReference type="EMBL" id="MUG67103.1"/>
    </source>
</evidence>
<dbReference type="InterPro" id="IPR037523">
    <property type="entry name" value="VOC_core"/>
</dbReference>
<dbReference type="Pfam" id="PF00903">
    <property type="entry name" value="Glyoxalase"/>
    <property type="match status" value="1"/>
</dbReference>
<keyword evidence="3" id="KW-1185">Reference proteome</keyword>
<evidence type="ECO:0000259" key="1">
    <source>
        <dbReference type="PROSITE" id="PS51819"/>
    </source>
</evidence>
<dbReference type="EMBL" id="WOAA01000011">
    <property type="protein sequence ID" value="MUG67103.1"/>
    <property type="molecule type" value="Genomic_DNA"/>
</dbReference>
<sequence length="123" mass="14003">MLEQILYNEIPVRHIEKSAAWFQEVLGLKLAWHMPEEALAQLNLPSGQMLFLVETADDTQANFTKNGETHNVIGFQTRDIEKLYAHLKEHNVTVESIVDDGVGNKFLNFFDPDGNKFNVQCDA</sequence>
<gene>
    <name evidence="2" type="ORF">GNP94_13980</name>
</gene>
<reference evidence="2 3" key="1">
    <citation type="submission" date="2019-11" db="EMBL/GenBank/DDBJ databases">
        <title>Draft genome sequences of five Paenibacillus species of dairy origin.</title>
        <authorList>
            <person name="Olajide A.M."/>
            <person name="Chen S."/>
            <person name="Lapointe G."/>
        </authorList>
    </citation>
    <scope>NUCLEOTIDE SEQUENCE [LARGE SCALE GENOMIC DNA]</scope>
    <source>
        <strain evidence="2 3">3CS1</strain>
    </source>
</reference>
<dbReference type="InterPro" id="IPR004360">
    <property type="entry name" value="Glyas_Fos-R_dOase_dom"/>
</dbReference>
<organism evidence="2 3">
    <name type="scientific">Paenibacillus campinasensis</name>
    <dbReference type="NCBI Taxonomy" id="66347"/>
    <lineage>
        <taxon>Bacteria</taxon>
        <taxon>Bacillati</taxon>
        <taxon>Bacillota</taxon>
        <taxon>Bacilli</taxon>
        <taxon>Bacillales</taxon>
        <taxon>Paenibacillaceae</taxon>
        <taxon>Paenibacillus</taxon>
    </lineage>
</organism>
<dbReference type="SUPFAM" id="SSF54593">
    <property type="entry name" value="Glyoxalase/Bleomycin resistance protein/Dihydroxybiphenyl dioxygenase"/>
    <property type="match status" value="1"/>
</dbReference>
<feature type="domain" description="VOC" evidence="1">
    <location>
        <begin position="4"/>
        <end position="122"/>
    </location>
</feature>
<dbReference type="Proteomes" id="UP000435177">
    <property type="component" value="Unassembled WGS sequence"/>
</dbReference>
<name>A0ABW9T1D7_9BACL</name>
<dbReference type="CDD" id="cd06587">
    <property type="entry name" value="VOC"/>
    <property type="match status" value="1"/>
</dbReference>
<dbReference type="RefSeq" id="WP_095397659.1">
    <property type="nucleotide sequence ID" value="NZ_WOAA01000011.1"/>
</dbReference>